<evidence type="ECO:0000313" key="3">
    <source>
        <dbReference type="EMBL" id="RCW38900.1"/>
    </source>
</evidence>
<dbReference type="PANTHER" id="PTHR34406">
    <property type="entry name" value="PROTEIN YCEI"/>
    <property type="match status" value="1"/>
</dbReference>
<gene>
    <name evidence="3" type="ORF">DFO77_10254</name>
</gene>
<keyword evidence="4" id="KW-1185">Reference proteome</keyword>
<proteinExistence type="predicted"/>
<reference evidence="3 4" key="1">
    <citation type="submission" date="2018-07" db="EMBL/GenBank/DDBJ databases">
        <title>Freshwater and sediment microbial communities from various areas in North America, analyzing microbe dynamics in response to fracking.</title>
        <authorList>
            <person name="Lamendella R."/>
        </authorList>
    </citation>
    <scope>NUCLEOTIDE SEQUENCE [LARGE SCALE GENOMIC DNA]</scope>
    <source>
        <strain evidence="3 4">160A</strain>
    </source>
</reference>
<dbReference type="Gene3D" id="2.40.128.110">
    <property type="entry name" value="Lipid/polyisoprenoid-binding, YceI-like"/>
    <property type="match status" value="1"/>
</dbReference>
<keyword evidence="1" id="KW-0732">Signal</keyword>
<dbReference type="AlphaFoldDB" id="A0A368VF47"/>
<dbReference type="EMBL" id="QPIZ01000002">
    <property type="protein sequence ID" value="RCW38900.1"/>
    <property type="molecule type" value="Genomic_DNA"/>
</dbReference>
<organism evidence="3 4">
    <name type="scientific">Marinilabilia salmonicolor</name>
    <dbReference type="NCBI Taxonomy" id="989"/>
    <lineage>
        <taxon>Bacteria</taxon>
        <taxon>Pseudomonadati</taxon>
        <taxon>Bacteroidota</taxon>
        <taxon>Bacteroidia</taxon>
        <taxon>Marinilabiliales</taxon>
        <taxon>Marinilabiliaceae</taxon>
        <taxon>Marinilabilia</taxon>
    </lineage>
</organism>
<comment type="caution">
    <text evidence="3">The sequence shown here is derived from an EMBL/GenBank/DDBJ whole genome shotgun (WGS) entry which is preliminary data.</text>
</comment>
<evidence type="ECO:0000259" key="2">
    <source>
        <dbReference type="SMART" id="SM00867"/>
    </source>
</evidence>
<feature type="signal peptide" evidence="1">
    <location>
        <begin position="1"/>
        <end position="20"/>
    </location>
</feature>
<feature type="domain" description="Lipid/polyisoprenoid-binding YceI-like" evidence="2">
    <location>
        <begin position="23"/>
        <end position="188"/>
    </location>
</feature>
<evidence type="ECO:0000313" key="4">
    <source>
        <dbReference type="Proteomes" id="UP000252733"/>
    </source>
</evidence>
<sequence length="188" mass="20882">MKKLLFVFIIGISFALNVDAQETKEVDVKKSTLTWEAGKIGGSHDGTINLKSGSLVLKDDLIHGGEFVIDMESIAVTDIEDESLNQQLEGHLKSADFFDVENYKSSRFEVVSSSKSGADIKVNGNLTIKGNTNPVTFLAQPTTNGYKARIEVDRTLYDVRYGSKKFFDNLADKAIDDEFFINVELFVK</sequence>
<name>A0A368VF47_9BACT</name>
<dbReference type="PANTHER" id="PTHR34406:SF1">
    <property type="entry name" value="PROTEIN YCEI"/>
    <property type="match status" value="1"/>
</dbReference>
<dbReference type="Pfam" id="PF04264">
    <property type="entry name" value="YceI"/>
    <property type="match status" value="1"/>
</dbReference>
<feature type="chain" id="PRO_5017075900" evidence="1">
    <location>
        <begin position="21"/>
        <end position="188"/>
    </location>
</feature>
<dbReference type="SUPFAM" id="SSF101874">
    <property type="entry name" value="YceI-like"/>
    <property type="match status" value="1"/>
</dbReference>
<dbReference type="SMART" id="SM00867">
    <property type="entry name" value="YceI"/>
    <property type="match status" value="1"/>
</dbReference>
<accession>A0A368VF47</accession>
<dbReference type="Proteomes" id="UP000252733">
    <property type="component" value="Unassembled WGS sequence"/>
</dbReference>
<dbReference type="RefSeq" id="WP_114436224.1">
    <property type="nucleotide sequence ID" value="NZ_QPIZ01000002.1"/>
</dbReference>
<evidence type="ECO:0000256" key="1">
    <source>
        <dbReference type="SAM" id="SignalP"/>
    </source>
</evidence>
<dbReference type="InterPro" id="IPR007372">
    <property type="entry name" value="Lipid/polyisoprenoid-bd_YceI"/>
</dbReference>
<dbReference type="InterPro" id="IPR036761">
    <property type="entry name" value="TTHA0802/YceI-like_sf"/>
</dbReference>
<protein>
    <submittedName>
        <fullName evidence="3">YceI-like domain-containing protein</fullName>
    </submittedName>
</protein>